<dbReference type="Pfam" id="PF00535">
    <property type="entry name" value="Glycos_transf_2"/>
    <property type="match status" value="1"/>
</dbReference>
<evidence type="ECO:0000259" key="4">
    <source>
        <dbReference type="Pfam" id="PF00535"/>
    </source>
</evidence>
<dbReference type="SUPFAM" id="SSF53448">
    <property type="entry name" value="Nucleotide-diphospho-sugar transferases"/>
    <property type="match status" value="1"/>
</dbReference>
<evidence type="ECO:0000256" key="3">
    <source>
        <dbReference type="ARBA" id="ARBA00022679"/>
    </source>
</evidence>
<evidence type="ECO:0000313" key="5">
    <source>
        <dbReference type="EMBL" id="SVB39164.1"/>
    </source>
</evidence>
<keyword evidence="3" id="KW-0808">Transferase</keyword>
<keyword evidence="2" id="KW-0328">Glycosyltransferase</keyword>
<evidence type="ECO:0000256" key="2">
    <source>
        <dbReference type="ARBA" id="ARBA00022676"/>
    </source>
</evidence>
<dbReference type="GO" id="GO:0016757">
    <property type="term" value="F:glycosyltransferase activity"/>
    <property type="evidence" value="ECO:0007669"/>
    <property type="project" value="UniProtKB-KW"/>
</dbReference>
<dbReference type="InterPro" id="IPR001173">
    <property type="entry name" value="Glyco_trans_2-like"/>
</dbReference>
<dbReference type="AlphaFoldDB" id="A0A382DMD0"/>
<dbReference type="EMBL" id="UINC01039951">
    <property type="protein sequence ID" value="SVB39164.1"/>
    <property type="molecule type" value="Genomic_DNA"/>
</dbReference>
<feature type="domain" description="Glycosyltransferase 2-like" evidence="4">
    <location>
        <begin position="5"/>
        <end position="164"/>
    </location>
</feature>
<sequence>MTTVTVLMPVYNGTRYLREAIDSILKQTFEDFELLIIDDASTDESASVILSYSDKRIRFVQNESNVGQVRCQNIGLDLARGQYIARLDQDDSSLATRLRRQVDLMESDPRLAVVGTWMSKVDENGHEMDLWLGKVDDYADYLFTSLTNSLPLYHPSVMFRRDAVINVNGYDESLPYCEDQDLWRRLALVGYEARVIPEALTRYRIHVGQQSVSKSNIQSDNLIFALERFMKAFVDKDAVRPLRLLMTCESILGGEFWDICSSPKITKEYCQYLIKMLTEMERKLQLTHTQLSKLEHLIRCHTAYASLRAWRSGILRQWSASLPMYIFALQGGSSVVFKHHVWIYPVVYIMS</sequence>
<proteinExistence type="inferred from homology"/>
<name>A0A382DMD0_9ZZZZ</name>
<protein>
    <recommendedName>
        <fullName evidence="4">Glycosyltransferase 2-like domain-containing protein</fullName>
    </recommendedName>
</protein>
<dbReference type="PANTHER" id="PTHR43685:SF5">
    <property type="entry name" value="GLYCOSYLTRANSFERASE EPSE-RELATED"/>
    <property type="match status" value="1"/>
</dbReference>
<organism evidence="5">
    <name type="scientific">marine metagenome</name>
    <dbReference type="NCBI Taxonomy" id="408172"/>
    <lineage>
        <taxon>unclassified sequences</taxon>
        <taxon>metagenomes</taxon>
        <taxon>ecological metagenomes</taxon>
    </lineage>
</organism>
<evidence type="ECO:0000256" key="1">
    <source>
        <dbReference type="ARBA" id="ARBA00006739"/>
    </source>
</evidence>
<feature type="non-terminal residue" evidence="5">
    <location>
        <position position="351"/>
    </location>
</feature>
<dbReference type="Gene3D" id="3.90.550.10">
    <property type="entry name" value="Spore Coat Polysaccharide Biosynthesis Protein SpsA, Chain A"/>
    <property type="match status" value="1"/>
</dbReference>
<dbReference type="InterPro" id="IPR050834">
    <property type="entry name" value="Glycosyltransf_2"/>
</dbReference>
<accession>A0A382DMD0</accession>
<reference evidence="5" key="1">
    <citation type="submission" date="2018-05" db="EMBL/GenBank/DDBJ databases">
        <authorList>
            <person name="Lanie J.A."/>
            <person name="Ng W.-L."/>
            <person name="Kazmierczak K.M."/>
            <person name="Andrzejewski T.M."/>
            <person name="Davidsen T.M."/>
            <person name="Wayne K.J."/>
            <person name="Tettelin H."/>
            <person name="Glass J.I."/>
            <person name="Rusch D."/>
            <person name="Podicherti R."/>
            <person name="Tsui H.-C.T."/>
            <person name="Winkler M.E."/>
        </authorList>
    </citation>
    <scope>NUCLEOTIDE SEQUENCE</scope>
</reference>
<dbReference type="InterPro" id="IPR029044">
    <property type="entry name" value="Nucleotide-diphossugar_trans"/>
</dbReference>
<gene>
    <name evidence="5" type="ORF">METZ01_LOCUS192018</name>
</gene>
<comment type="similarity">
    <text evidence="1">Belongs to the glycosyltransferase 2 family.</text>
</comment>
<dbReference type="PANTHER" id="PTHR43685">
    <property type="entry name" value="GLYCOSYLTRANSFERASE"/>
    <property type="match status" value="1"/>
</dbReference>